<sequence>MRTPRTTSLSSRIVAAREMEARALYAAQEVVDIGADDFIQMLVLDGCFNIATGREEPSLHTTPFGPQQLSVDLILAENQIPFFVLVDLMAATKLPEFDATGYISPTRASREARAVLPFRQQGARHERGATSSRGHLPHAAPAPFIGHHGEDELGAASTRPGRTVARCWRRLGTWRVSDGVYIKYKKTLYKGERGNKEKKRKIQGPQGTK</sequence>
<feature type="region of interest" description="Disordered" evidence="1">
    <location>
        <begin position="120"/>
        <end position="159"/>
    </location>
</feature>
<dbReference type="Gramene" id="KQK11632">
    <property type="protein sequence ID" value="KQK11632"/>
    <property type="gene ID" value="BRADI_2g61330v3"/>
</dbReference>
<dbReference type="PANTHER" id="PTHR31170">
    <property type="entry name" value="BNAC04G53230D PROTEIN"/>
    <property type="match status" value="1"/>
</dbReference>
<evidence type="ECO:0000313" key="2">
    <source>
        <dbReference type="EMBL" id="KQK11632.1"/>
    </source>
</evidence>
<dbReference type="EMBL" id="CM000881">
    <property type="protein sequence ID" value="KQK11632.1"/>
    <property type="molecule type" value="Genomic_DNA"/>
</dbReference>
<dbReference type="AlphaFoldDB" id="I1HVD6"/>
<dbReference type="OrthoDB" id="591587at2759"/>
<dbReference type="eggNOG" id="ENOG502RY48">
    <property type="taxonomic scope" value="Eukaryota"/>
</dbReference>
<dbReference type="STRING" id="15368.I1HVD6"/>
<dbReference type="EnsemblPlants" id="KQK11632">
    <property type="protein sequence ID" value="KQK11632"/>
    <property type="gene ID" value="BRADI_2g61330v3"/>
</dbReference>
<organism evidence="2">
    <name type="scientific">Brachypodium distachyon</name>
    <name type="common">Purple false brome</name>
    <name type="synonym">Trachynia distachya</name>
    <dbReference type="NCBI Taxonomy" id="15368"/>
    <lineage>
        <taxon>Eukaryota</taxon>
        <taxon>Viridiplantae</taxon>
        <taxon>Streptophyta</taxon>
        <taxon>Embryophyta</taxon>
        <taxon>Tracheophyta</taxon>
        <taxon>Spermatophyta</taxon>
        <taxon>Magnoliopsida</taxon>
        <taxon>Liliopsida</taxon>
        <taxon>Poales</taxon>
        <taxon>Poaceae</taxon>
        <taxon>BOP clade</taxon>
        <taxon>Pooideae</taxon>
        <taxon>Stipodae</taxon>
        <taxon>Brachypodieae</taxon>
        <taxon>Brachypodium</taxon>
    </lineage>
</organism>
<reference evidence="2" key="2">
    <citation type="submission" date="2017-06" db="EMBL/GenBank/DDBJ databases">
        <title>WGS assembly of Brachypodium distachyon.</title>
        <authorList>
            <consortium name="The International Brachypodium Initiative"/>
            <person name="Lucas S."/>
            <person name="Harmon-Smith M."/>
            <person name="Lail K."/>
            <person name="Tice H."/>
            <person name="Grimwood J."/>
            <person name="Bruce D."/>
            <person name="Barry K."/>
            <person name="Shu S."/>
            <person name="Lindquist E."/>
            <person name="Wang M."/>
            <person name="Pitluck S."/>
            <person name="Vogel J.P."/>
            <person name="Garvin D.F."/>
            <person name="Mockler T.C."/>
            <person name="Schmutz J."/>
            <person name="Rokhsar D."/>
            <person name="Bevan M.W."/>
        </authorList>
    </citation>
    <scope>NUCLEOTIDE SEQUENCE</scope>
    <source>
        <strain evidence="2">Bd21</strain>
    </source>
</reference>
<reference evidence="3" key="3">
    <citation type="submission" date="2018-08" db="UniProtKB">
        <authorList>
            <consortium name="EnsemblPlants"/>
        </authorList>
    </citation>
    <scope>IDENTIFICATION</scope>
    <source>
        <strain evidence="3">cv. Bd21</strain>
    </source>
</reference>
<evidence type="ECO:0000313" key="4">
    <source>
        <dbReference type="Proteomes" id="UP000008810"/>
    </source>
</evidence>
<dbReference type="Pfam" id="PF03140">
    <property type="entry name" value="DUF247"/>
    <property type="match status" value="1"/>
</dbReference>
<protein>
    <submittedName>
        <fullName evidence="2 3">Uncharacterized protein</fullName>
    </submittedName>
</protein>
<dbReference type="InParanoid" id="I1HVD6"/>
<keyword evidence="4" id="KW-1185">Reference proteome</keyword>
<dbReference type="InterPro" id="IPR004158">
    <property type="entry name" value="DUF247_pln"/>
</dbReference>
<dbReference type="HOGENOM" id="CLU_1317041_0_0_1"/>
<name>I1HVD6_BRADI</name>
<evidence type="ECO:0000256" key="1">
    <source>
        <dbReference type="SAM" id="MobiDB-lite"/>
    </source>
</evidence>
<proteinExistence type="predicted"/>
<accession>I1HVD6</accession>
<gene>
    <name evidence="2" type="ORF">BRADI_2g61330v3</name>
</gene>
<reference evidence="2 3" key="1">
    <citation type="journal article" date="2010" name="Nature">
        <title>Genome sequencing and analysis of the model grass Brachypodium distachyon.</title>
        <authorList>
            <consortium name="International Brachypodium Initiative"/>
        </authorList>
    </citation>
    <scope>NUCLEOTIDE SEQUENCE [LARGE SCALE GENOMIC DNA]</scope>
    <source>
        <strain evidence="2 3">Bd21</strain>
    </source>
</reference>
<dbReference type="Proteomes" id="UP000008810">
    <property type="component" value="Chromosome 2"/>
</dbReference>
<evidence type="ECO:0000313" key="3">
    <source>
        <dbReference type="EnsemblPlants" id="KQK11632"/>
    </source>
</evidence>